<evidence type="ECO:0000259" key="3">
    <source>
        <dbReference type="Pfam" id="PF13505"/>
    </source>
</evidence>
<dbReference type="EMBL" id="CP002395">
    <property type="protein sequence ID" value="ADU13998.1"/>
    <property type="molecule type" value="Genomic_DNA"/>
</dbReference>
<dbReference type="Gene3D" id="2.40.160.20">
    <property type="match status" value="1"/>
</dbReference>
<dbReference type="RefSeq" id="WP_013479825.1">
    <property type="nucleotide sequence ID" value="NC_014816.1"/>
</dbReference>
<dbReference type="AlphaFoldDB" id="E8RN99"/>
<feature type="chain" id="PRO_5003226874" description="Outer membrane protein beta-barrel domain-containing protein" evidence="2">
    <location>
        <begin position="24"/>
        <end position="176"/>
    </location>
</feature>
<name>E8RN99_ASTEC</name>
<accession>E8RN99</accession>
<evidence type="ECO:0000256" key="2">
    <source>
        <dbReference type="SAM" id="SignalP"/>
    </source>
</evidence>
<dbReference type="Proteomes" id="UP000001492">
    <property type="component" value="Chromosome 1"/>
</dbReference>
<feature type="signal peptide" evidence="2">
    <location>
        <begin position="1"/>
        <end position="23"/>
    </location>
</feature>
<gene>
    <name evidence="4" type="ordered locus">Astex_2345</name>
</gene>
<dbReference type="InterPro" id="IPR027385">
    <property type="entry name" value="Beta-barrel_OMP"/>
</dbReference>
<sequence length="176" mass="19184">MRKFSYLPLVGLFMAVAASAAHAQTDSRAYGRIGVGGAKVNDETFEAVTLGFGYNLTPHFAVETDANVGMTDKEVDLDGVKLKAKLDYTAGAYALYTFPIGEQFDIFARAGYLWSKTSLPVNRTSIKESADGPAYGLGFRYFPGAGSNGVRLDATHYDFGNDLKGEIYQLSYVRKF</sequence>
<dbReference type="OrthoDB" id="7173051at2"/>
<feature type="domain" description="Outer membrane protein beta-barrel" evidence="3">
    <location>
        <begin position="12"/>
        <end position="176"/>
    </location>
</feature>
<evidence type="ECO:0000256" key="1">
    <source>
        <dbReference type="ARBA" id="ARBA00022729"/>
    </source>
</evidence>
<reference evidence="5" key="1">
    <citation type="submission" date="2010-12" db="EMBL/GenBank/DDBJ databases">
        <title>Complete sequence of chromosome 1 of Asticcacaulis excentricus CB 48.</title>
        <authorList>
            <consortium name="US DOE Joint Genome Institute"/>
            <person name="Lucas S."/>
            <person name="Copeland A."/>
            <person name="Lapidus A."/>
            <person name="Cheng J.-F."/>
            <person name="Bruce D."/>
            <person name="Goodwin L."/>
            <person name="Pitluck S."/>
            <person name="Teshima H."/>
            <person name="Davenport K."/>
            <person name="Detter J.C."/>
            <person name="Han C."/>
            <person name="Tapia R."/>
            <person name="Land M."/>
            <person name="Hauser L."/>
            <person name="Jeffries C."/>
            <person name="Kyrpides N."/>
            <person name="Ivanova N."/>
            <person name="Ovchinnikova G."/>
            <person name="Brun Y.V."/>
            <person name="Woyke T."/>
        </authorList>
    </citation>
    <scope>NUCLEOTIDE SEQUENCE [LARGE SCALE GENOMIC DNA]</scope>
    <source>
        <strain evidence="5">ATCC 15261 / DSM 4724 / KCTC 12464 / NCIMB 9791 / VKM B-1370 / CB 48</strain>
    </source>
</reference>
<dbReference type="HOGENOM" id="CLU_117501_1_0_5"/>
<dbReference type="STRING" id="573065.Astex_2345"/>
<evidence type="ECO:0000313" key="4">
    <source>
        <dbReference type="EMBL" id="ADU13998.1"/>
    </source>
</evidence>
<organism evidence="4 5">
    <name type="scientific">Asticcacaulis excentricus (strain ATCC 15261 / DSM 4724 / KCTC 12464 / NCIMB 9791 / VKM B-1370 / CB 48)</name>
    <dbReference type="NCBI Taxonomy" id="573065"/>
    <lineage>
        <taxon>Bacteria</taxon>
        <taxon>Pseudomonadati</taxon>
        <taxon>Pseudomonadota</taxon>
        <taxon>Alphaproteobacteria</taxon>
        <taxon>Caulobacterales</taxon>
        <taxon>Caulobacteraceae</taxon>
        <taxon>Asticcacaulis</taxon>
    </lineage>
</organism>
<keyword evidence="1 2" id="KW-0732">Signal</keyword>
<proteinExistence type="predicted"/>
<dbReference type="Pfam" id="PF13505">
    <property type="entry name" value="OMP_b-brl"/>
    <property type="match status" value="1"/>
</dbReference>
<dbReference type="SUPFAM" id="SSF56925">
    <property type="entry name" value="OMPA-like"/>
    <property type="match status" value="1"/>
</dbReference>
<dbReference type="InterPro" id="IPR011250">
    <property type="entry name" value="OMP/PagP_B-barrel"/>
</dbReference>
<dbReference type="KEGG" id="aex:Astex_2345"/>
<keyword evidence="5" id="KW-1185">Reference proteome</keyword>
<evidence type="ECO:0000313" key="5">
    <source>
        <dbReference type="Proteomes" id="UP000001492"/>
    </source>
</evidence>
<protein>
    <recommendedName>
        <fullName evidence="3">Outer membrane protein beta-barrel domain-containing protein</fullName>
    </recommendedName>
</protein>